<proteinExistence type="inferred from homology"/>
<dbReference type="EMBL" id="GIIL01003095">
    <property type="protein sequence ID" value="NOV46821.1"/>
    <property type="molecule type" value="Transcribed_RNA"/>
</dbReference>
<feature type="domain" description="D-isomer specific 2-hydroxyacid dehydrogenase catalytic" evidence="4">
    <location>
        <begin position="11"/>
        <end position="318"/>
    </location>
</feature>
<evidence type="ECO:0000259" key="4">
    <source>
        <dbReference type="Pfam" id="PF00389"/>
    </source>
</evidence>
<dbReference type="PANTHER" id="PTHR10996:SF119">
    <property type="entry name" value="FI03731P-RELATED"/>
    <property type="match status" value="1"/>
</dbReference>
<dbReference type="PROSITE" id="PS00671">
    <property type="entry name" value="D_2_HYDROXYACID_DH_3"/>
    <property type="match status" value="1"/>
</dbReference>
<evidence type="ECO:0000256" key="3">
    <source>
        <dbReference type="RuleBase" id="RU003719"/>
    </source>
</evidence>
<keyword evidence="1 3" id="KW-0560">Oxidoreductase</keyword>
<organism evidence="6">
    <name type="scientific">Xenopsylla cheopis</name>
    <name type="common">Oriental rat flea</name>
    <name type="synonym">Pulex cheopis</name>
    <dbReference type="NCBI Taxonomy" id="163159"/>
    <lineage>
        <taxon>Eukaryota</taxon>
        <taxon>Metazoa</taxon>
        <taxon>Ecdysozoa</taxon>
        <taxon>Arthropoda</taxon>
        <taxon>Hexapoda</taxon>
        <taxon>Insecta</taxon>
        <taxon>Pterygota</taxon>
        <taxon>Neoptera</taxon>
        <taxon>Endopterygota</taxon>
        <taxon>Siphonaptera</taxon>
        <taxon>Pulicidae</taxon>
        <taxon>Xenopsyllinae</taxon>
        <taxon>Xenopsylla</taxon>
    </lineage>
</organism>
<evidence type="ECO:0000259" key="5">
    <source>
        <dbReference type="Pfam" id="PF02826"/>
    </source>
</evidence>
<reference evidence="6" key="1">
    <citation type="submission" date="2020-03" db="EMBL/GenBank/DDBJ databases">
        <title>Transcriptomic Profiling of the Digestive Tract of the Rat Flea, Xenopsylla cheopis, Following Blood Feeding and Infection with Yersinia pestis.</title>
        <authorList>
            <person name="Bland D.M."/>
            <person name="Martens C.A."/>
            <person name="Virtaneva K."/>
            <person name="Kanakabandi K."/>
            <person name="Long D."/>
            <person name="Rosenke R."/>
            <person name="Saturday G.A."/>
            <person name="Hoyt F.H."/>
            <person name="Bruno D.P."/>
            <person name="Ribeiro J.M.C."/>
            <person name="Hinnebusch J."/>
        </authorList>
    </citation>
    <scope>NUCLEOTIDE SEQUENCE</scope>
</reference>
<dbReference type="GO" id="GO:0030267">
    <property type="term" value="F:glyoxylate reductase (NADPH) activity"/>
    <property type="evidence" value="ECO:0007669"/>
    <property type="project" value="TreeGrafter"/>
</dbReference>
<feature type="domain" description="D-isomer specific 2-hydroxyacid dehydrogenase NAD-binding" evidence="5">
    <location>
        <begin position="115"/>
        <end position="291"/>
    </location>
</feature>
<dbReference type="SUPFAM" id="SSF52283">
    <property type="entry name" value="Formate/glycerate dehydrogenase catalytic domain-like"/>
    <property type="match status" value="1"/>
</dbReference>
<sequence>MSQIPTRPKILLTHPDIPKEAIDIMSPNCEIITCTGRPATRQEILQKLPGVHGLLWCTKEMLDKEVLDAAGQSLLAISTMSAGLDNVDLPEIRKRNIPIGYTPGVLNNAVADLTVGLIISTARRFVEASDRIAKGTWGSGPAWFLGQNVSESTVGIVGLGEIGQAVAKRLKAFSMTIIYTGHNQKPEGDELGAQFVTMNELLERSDFVVVTCPLTSETRGMFDAEKFAKMKKTACFINVSRGAIVNQNDLVNALTNKTIYAAGLDVMTPEPLPQDHPLLKLPNCTLLPHIGSATKQTRIDMATIATYNILQGISGENMFAPVPK</sequence>
<accession>A0A6M2DNW2</accession>
<dbReference type="FunFam" id="3.40.50.720:FF:000026">
    <property type="entry name" value="Glyoxylate/hydroxypyruvate reductase B"/>
    <property type="match status" value="1"/>
</dbReference>
<dbReference type="GO" id="GO:0005829">
    <property type="term" value="C:cytosol"/>
    <property type="evidence" value="ECO:0007669"/>
    <property type="project" value="TreeGrafter"/>
</dbReference>
<dbReference type="PANTHER" id="PTHR10996">
    <property type="entry name" value="2-HYDROXYACID DEHYDROGENASE-RELATED"/>
    <property type="match status" value="1"/>
</dbReference>
<dbReference type="GO" id="GO:0008465">
    <property type="term" value="F:hydroxypyruvate reductase (NADH) activity"/>
    <property type="evidence" value="ECO:0007669"/>
    <property type="project" value="TreeGrafter"/>
</dbReference>
<dbReference type="InterPro" id="IPR006139">
    <property type="entry name" value="D-isomer_2_OHA_DH_cat_dom"/>
</dbReference>
<comment type="similarity">
    <text evidence="3">Belongs to the D-isomer specific 2-hydroxyacid dehydrogenase family.</text>
</comment>
<dbReference type="Pfam" id="PF02826">
    <property type="entry name" value="2-Hacid_dh_C"/>
    <property type="match status" value="1"/>
</dbReference>
<dbReference type="Pfam" id="PF00389">
    <property type="entry name" value="2-Hacid_dh"/>
    <property type="match status" value="1"/>
</dbReference>
<evidence type="ECO:0000256" key="1">
    <source>
        <dbReference type="ARBA" id="ARBA00023002"/>
    </source>
</evidence>
<dbReference type="SUPFAM" id="SSF51735">
    <property type="entry name" value="NAD(P)-binding Rossmann-fold domains"/>
    <property type="match status" value="1"/>
</dbReference>
<protein>
    <recommendedName>
        <fullName evidence="2">Glyoxylate reductase/hydroxypyruvate reductase</fullName>
    </recommendedName>
</protein>
<dbReference type="InterPro" id="IPR006140">
    <property type="entry name" value="D-isomer_DH_NAD-bd"/>
</dbReference>
<dbReference type="GO" id="GO:0051287">
    <property type="term" value="F:NAD binding"/>
    <property type="evidence" value="ECO:0007669"/>
    <property type="project" value="InterPro"/>
</dbReference>
<dbReference type="AlphaFoldDB" id="A0A6M2DNW2"/>
<name>A0A6M2DNW2_XENCH</name>
<dbReference type="InterPro" id="IPR029753">
    <property type="entry name" value="D-isomer_DH_CS"/>
</dbReference>
<dbReference type="InterPro" id="IPR050223">
    <property type="entry name" value="D-isomer_2-hydroxyacid_DH"/>
</dbReference>
<evidence type="ECO:0000313" key="6">
    <source>
        <dbReference type="EMBL" id="NOV46821.1"/>
    </source>
</evidence>
<evidence type="ECO:0000256" key="2">
    <source>
        <dbReference type="ARBA" id="ARBA00073306"/>
    </source>
</evidence>
<dbReference type="InterPro" id="IPR036291">
    <property type="entry name" value="NAD(P)-bd_dom_sf"/>
</dbReference>
<dbReference type="CDD" id="cd05301">
    <property type="entry name" value="GDH"/>
    <property type="match status" value="1"/>
</dbReference>
<dbReference type="Gene3D" id="3.40.50.720">
    <property type="entry name" value="NAD(P)-binding Rossmann-like Domain"/>
    <property type="match status" value="2"/>
</dbReference>